<gene>
    <name evidence="9" type="ORF">METZ01_LOCUS226473</name>
</gene>
<keyword evidence="6" id="KW-0275">Fatty acid biosynthesis</keyword>
<dbReference type="NCBIfam" id="NF005589">
    <property type="entry name" value="PRK07314.1"/>
    <property type="match status" value="1"/>
</dbReference>
<dbReference type="AlphaFoldDB" id="A0A382GFC2"/>
<dbReference type="InterPro" id="IPR014031">
    <property type="entry name" value="Ketoacyl_synth_C"/>
</dbReference>
<dbReference type="InterPro" id="IPR017568">
    <property type="entry name" value="3-oxoacyl-ACP_synth-2"/>
</dbReference>
<dbReference type="PIRSF" id="PIRSF000447">
    <property type="entry name" value="KAS_II"/>
    <property type="match status" value="1"/>
</dbReference>
<dbReference type="InterPro" id="IPR000794">
    <property type="entry name" value="Beta-ketoacyl_synthase"/>
</dbReference>
<evidence type="ECO:0000256" key="6">
    <source>
        <dbReference type="ARBA" id="ARBA00023160"/>
    </source>
</evidence>
<dbReference type="PANTHER" id="PTHR11712">
    <property type="entry name" value="POLYKETIDE SYNTHASE-RELATED"/>
    <property type="match status" value="1"/>
</dbReference>
<dbReference type="PANTHER" id="PTHR11712:SF336">
    <property type="entry name" value="3-OXOACYL-[ACYL-CARRIER-PROTEIN] SYNTHASE, MITOCHONDRIAL"/>
    <property type="match status" value="1"/>
</dbReference>
<evidence type="ECO:0000313" key="9">
    <source>
        <dbReference type="EMBL" id="SVB73619.1"/>
    </source>
</evidence>
<dbReference type="InterPro" id="IPR020841">
    <property type="entry name" value="PKS_Beta-ketoAc_synthase_dom"/>
</dbReference>
<dbReference type="PROSITE" id="PS52004">
    <property type="entry name" value="KS3_2"/>
    <property type="match status" value="1"/>
</dbReference>
<dbReference type="SMART" id="SM00825">
    <property type="entry name" value="PKS_KS"/>
    <property type="match status" value="1"/>
</dbReference>
<dbReference type="Gene3D" id="3.40.47.10">
    <property type="match status" value="1"/>
</dbReference>
<feature type="non-terminal residue" evidence="9">
    <location>
        <position position="1"/>
    </location>
</feature>
<keyword evidence="4" id="KW-0276">Fatty acid metabolism</keyword>
<sequence length="414" mass="43455">VSQRVAVTGVGMVTPLGHDTDSTWQSLVNGKTGTARITAFDPDGFASQVAGEVKNWEPESYLDRKTIRRTDRFVQFAFKAADEALEEAQLEITKENAGRIGVLVGTSMGGLVSLSREYDVLKERGPNRVSPFLLPLMLPDMASGQLSIRLGARAANYAIASACSSGADALGEAANLIRRGDADVVLAGGSEATIAPIVVAGFAAAKALTNANNEPDSASRPFDSQRDGFVIAEGAAVLVLESEKHALQRGAKPLAEFAAYAATSDAHHVTQPLDDAAGAANAMELAVHRAGIKSDEIDYINAHGTSTPLNDKAETQAIKRAFGEEVAATIPISSTKSMTGHLLGAAGAVEAGISVSALTHGVIPPTINYRSPDPDCDLDYVPNVARVMAIRTVLSNSFGFGGHNSSLLFRQWDE</sequence>
<dbReference type="FunFam" id="3.40.47.10:FF:000009">
    <property type="entry name" value="3-oxoacyl-[acyl-carrier-protein] synthase 2"/>
    <property type="match status" value="1"/>
</dbReference>
<reference evidence="9" key="1">
    <citation type="submission" date="2018-05" db="EMBL/GenBank/DDBJ databases">
        <authorList>
            <person name="Lanie J.A."/>
            <person name="Ng W.-L."/>
            <person name="Kazmierczak K.M."/>
            <person name="Andrzejewski T.M."/>
            <person name="Davidsen T.M."/>
            <person name="Wayne K.J."/>
            <person name="Tettelin H."/>
            <person name="Glass J.I."/>
            <person name="Rusch D."/>
            <person name="Podicherti R."/>
            <person name="Tsui H.-C.T."/>
            <person name="Winkler M.E."/>
        </authorList>
    </citation>
    <scope>NUCLEOTIDE SEQUENCE</scope>
</reference>
<proteinExistence type="inferred from homology"/>
<protein>
    <recommendedName>
        <fullName evidence="8">Ketosynthase family 3 (KS3) domain-containing protein</fullName>
    </recommendedName>
</protein>
<dbReference type="InterPro" id="IPR014030">
    <property type="entry name" value="Ketoacyl_synth_N"/>
</dbReference>
<feature type="domain" description="Ketosynthase family 3 (KS3)" evidence="8">
    <location>
        <begin position="2"/>
        <end position="411"/>
    </location>
</feature>
<evidence type="ECO:0000256" key="5">
    <source>
        <dbReference type="ARBA" id="ARBA00023098"/>
    </source>
</evidence>
<dbReference type="Pfam" id="PF00109">
    <property type="entry name" value="ketoacyl-synt"/>
    <property type="match status" value="1"/>
</dbReference>
<keyword evidence="2" id="KW-0444">Lipid biosynthesis</keyword>
<dbReference type="NCBIfam" id="TIGR03150">
    <property type="entry name" value="fabF"/>
    <property type="match status" value="1"/>
</dbReference>
<evidence type="ECO:0000256" key="4">
    <source>
        <dbReference type="ARBA" id="ARBA00022832"/>
    </source>
</evidence>
<evidence type="ECO:0000256" key="7">
    <source>
        <dbReference type="ARBA" id="ARBA00023315"/>
    </source>
</evidence>
<keyword evidence="5" id="KW-0443">Lipid metabolism</keyword>
<evidence type="ECO:0000256" key="1">
    <source>
        <dbReference type="ARBA" id="ARBA00008467"/>
    </source>
</evidence>
<dbReference type="InterPro" id="IPR016039">
    <property type="entry name" value="Thiolase-like"/>
</dbReference>
<organism evidence="9">
    <name type="scientific">marine metagenome</name>
    <dbReference type="NCBI Taxonomy" id="408172"/>
    <lineage>
        <taxon>unclassified sequences</taxon>
        <taxon>metagenomes</taxon>
        <taxon>ecological metagenomes</taxon>
    </lineage>
</organism>
<dbReference type="EMBL" id="UINC01055112">
    <property type="protein sequence ID" value="SVB73619.1"/>
    <property type="molecule type" value="Genomic_DNA"/>
</dbReference>
<dbReference type="GO" id="GO:0004315">
    <property type="term" value="F:3-oxoacyl-[acyl-carrier-protein] synthase activity"/>
    <property type="evidence" value="ECO:0007669"/>
    <property type="project" value="TreeGrafter"/>
</dbReference>
<keyword evidence="7" id="KW-0012">Acyltransferase</keyword>
<evidence type="ECO:0000256" key="2">
    <source>
        <dbReference type="ARBA" id="ARBA00022516"/>
    </source>
</evidence>
<dbReference type="CDD" id="cd00834">
    <property type="entry name" value="KAS_I_II"/>
    <property type="match status" value="1"/>
</dbReference>
<evidence type="ECO:0000259" key="8">
    <source>
        <dbReference type="PROSITE" id="PS52004"/>
    </source>
</evidence>
<dbReference type="GO" id="GO:0005829">
    <property type="term" value="C:cytosol"/>
    <property type="evidence" value="ECO:0007669"/>
    <property type="project" value="TreeGrafter"/>
</dbReference>
<name>A0A382GFC2_9ZZZZ</name>
<comment type="similarity">
    <text evidence="1">Belongs to the thiolase-like superfamily. Beta-ketoacyl-ACP synthases family.</text>
</comment>
<evidence type="ECO:0000256" key="3">
    <source>
        <dbReference type="ARBA" id="ARBA00022679"/>
    </source>
</evidence>
<dbReference type="SUPFAM" id="SSF53901">
    <property type="entry name" value="Thiolase-like"/>
    <property type="match status" value="2"/>
</dbReference>
<keyword evidence="3" id="KW-0808">Transferase</keyword>
<dbReference type="Pfam" id="PF02801">
    <property type="entry name" value="Ketoacyl-synt_C"/>
    <property type="match status" value="1"/>
</dbReference>
<accession>A0A382GFC2</accession>
<dbReference type="GO" id="GO:0006633">
    <property type="term" value="P:fatty acid biosynthetic process"/>
    <property type="evidence" value="ECO:0007669"/>
    <property type="project" value="UniProtKB-KW"/>
</dbReference>